<dbReference type="InterPro" id="IPR001509">
    <property type="entry name" value="Epimerase_deHydtase"/>
</dbReference>
<evidence type="ECO:0000259" key="1">
    <source>
        <dbReference type="Pfam" id="PF01370"/>
    </source>
</evidence>
<dbReference type="InterPro" id="IPR050177">
    <property type="entry name" value="Lipid_A_modif_metabolic_enz"/>
</dbReference>
<reference evidence="2 3" key="1">
    <citation type="submission" date="2019-01" db="EMBL/GenBank/DDBJ databases">
        <title>Genome sequencing of strain FW100M-2.</title>
        <authorList>
            <person name="Heo J."/>
            <person name="Kim S.-J."/>
            <person name="Kim J.-S."/>
            <person name="Hong S.-B."/>
            <person name="Kwon S.-W."/>
        </authorList>
    </citation>
    <scope>NUCLEOTIDE SEQUENCE [LARGE SCALE GENOMIC DNA]</scope>
    <source>
        <strain evidence="2 3">FW100M-2</strain>
    </source>
</reference>
<evidence type="ECO:0000313" key="3">
    <source>
        <dbReference type="Proteomes" id="UP000293568"/>
    </source>
</evidence>
<dbReference type="RefSeq" id="WP_129442915.1">
    <property type="nucleotide sequence ID" value="NZ_CP035492.1"/>
</dbReference>
<dbReference type="AlphaFoldDB" id="A0A4P6EXL1"/>
<dbReference type="InterPro" id="IPR036291">
    <property type="entry name" value="NAD(P)-bd_dom_sf"/>
</dbReference>
<keyword evidence="3" id="KW-1185">Reference proteome</keyword>
<dbReference type="Pfam" id="PF01370">
    <property type="entry name" value="Epimerase"/>
    <property type="match status" value="1"/>
</dbReference>
<protein>
    <submittedName>
        <fullName evidence="2">NAD-dependent epimerase/dehydratase family protein</fullName>
    </submittedName>
</protein>
<dbReference type="PANTHER" id="PTHR43245">
    <property type="entry name" value="BIFUNCTIONAL POLYMYXIN RESISTANCE PROTEIN ARNA"/>
    <property type="match status" value="1"/>
</dbReference>
<name>A0A4P6EXL1_9BACL</name>
<dbReference type="PANTHER" id="PTHR43245:SF58">
    <property type="entry name" value="BLL5923 PROTEIN"/>
    <property type="match status" value="1"/>
</dbReference>
<accession>A0A4P6EXL1</accession>
<gene>
    <name evidence="2" type="ORF">ET464_16690</name>
</gene>
<organism evidence="2 3">
    <name type="scientific">Paenibacillus protaetiae</name>
    <dbReference type="NCBI Taxonomy" id="2509456"/>
    <lineage>
        <taxon>Bacteria</taxon>
        <taxon>Bacillati</taxon>
        <taxon>Bacillota</taxon>
        <taxon>Bacilli</taxon>
        <taxon>Bacillales</taxon>
        <taxon>Paenibacillaceae</taxon>
        <taxon>Paenibacillus</taxon>
    </lineage>
</organism>
<dbReference type="Gene3D" id="3.40.50.720">
    <property type="entry name" value="NAD(P)-binding Rossmann-like Domain"/>
    <property type="match status" value="1"/>
</dbReference>
<dbReference type="OrthoDB" id="9808602at2"/>
<evidence type="ECO:0000313" key="2">
    <source>
        <dbReference type="EMBL" id="QAY67782.1"/>
    </source>
</evidence>
<dbReference type="KEGG" id="pprt:ET464_16690"/>
<dbReference type="EMBL" id="CP035492">
    <property type="protein sequence ID" value="QAY67782.1"/>
    <property type="molecule type" value="Genomic_DNA"/>
</dbReference>
<sequence length="289" mass="33020">MADQIKKKKILITAQNSYIGNSFADWVKNDDNYSIHFITCRNDEWKNAAFAEFDVILHVAGIAHIKETKHNSALYYKINRDITVELANKAKAEGVKQFVFLSSMSVYGIDSGVIDRDTPVNPKSSYGKSKLQAESFIKKIESKNFKTAILRPPMVYGINCKGNYSRLANLAQNIPLFPCIKNKRSMIYIDHLSEFIKQIIQSEGSGVFYPQNSEYVCTSELAALVCKFKNKKLFQTRIFNPLILILTKKINAINKLFGNLMYSTSLSNIGFKYNLFTFEETVEQIERKK</sequence>
<feature type="domain" description="NAD-dependent epimerase/dehydratase" evidence="1">
    <location>
        <begin position="30"/>
        <end position="202"/>
    </location>
</feature>
<dbReference type="Proteomes" id="UP000293568">
    <property type="component" value="Chromosome"/>
</dbReference>
<proteinExistence type="predicted"/>
<dbReference type="SUPFAM" id="SSF51735">
    <property type="entry name" value="NAD(P)-binding Rossmann-fold domains"/>
    <property type="match status" value="1"/>
</dbReference>